<dbReference type="EMBL" id="CP025085">
    <property type="protein sequence ID" value="AUH02607.1"/>
    <property type="molecule type" value="Genomic_DNA"/>
</dbReference>
<protein>
    <submittedName>
        <fullName evidence="9">EamA family transporter</fullName>
    </submittedName>
</protein>
<dbReference type="Pfam" id="PF00892">
    <property type="entry name" value="EamA"/>
    <property type="match status" value="2"/>
</dbReference>
<evidence type="ECO:0000313" key="11">
    <source>
        <dbReference type="Proteomes" id="UP000233778"/>
    </source>
</evidence>
<dbReference type="InterPro" id="IPR000620">
    <property type="entry name" value="EamA_dom"/>
</dbReference>
<reference evidence="8 11" key="3">
    <citation type="submission" date="2017-11" db="EMBL/GenBank/DDBJ databases">
        <title>Complete genome sequence of Serratia sp. ATCC 39006 LacA.</title>
        <authorList>
            <person name="Hampton H.G."/>
            <person name="Jackson S.A."/>
            <person name="Jauregui R."/>
            <person name="Poulter G.T.M."/>
            <person name="Salmond G.P.C."/>
            <person name="Fineran P.C."/>
        </authorList>
    </citation>
    <scope>NUCLEOTIDE SEQUENCE [LARGE SCALE GENOMIC DNA]</scope>
    <source>
        <strain evidence="8 11">ATCC 39006</strain>
    </source>
</reference>
<dbReference type="Proteomes" id="UP000017700">
    <property type="component" value="Chromosome"/>
</dbReference>
<evidence type="ECO:0000256" key="3">
    <source>
        <dbReference type="ARBA" id="ARBA00022692"/>
    </source>
</evidence>
<comment type="subcellular location">
    <subcellularLocation>
        <location evidence="1">Cell membrane</location>
        <topology evidence="1">Multi-pass membrane protein</topology>
    </subcellularLocation>
</comment>
<organism evidence="9 10">
    <name type="scientific">Serratia sp. (strain ATCC 39006)</name>
    <name type="common">Prodigiosinella confusarubida</name>
    <dbReference type="NCBI Taxonomy" id="104623"/>
    <lineage>
        <taxon>Bacteria</taxon>
        <taxon>Pseudomonadati</taxon>
        <taxon>Pseudomonadota</taxon>
        <taxon>Gammaproteobacteria</taxon>
        <taxon>Enterobacterales</taxon>
        <taxon>Pectobacteriaceae</taxon>
        <taxon>Prodigiosinella</taxon>
    </lineage>
</organism>
<feature type="domain" description="EamA" evidence="7">
    <location>
        <begin position="1"/>
        <end position="123"/>
    </location>
</feature>
<dbReference type="AlphaFoldDB" id="A0A2I5TDE7"/>
<dbReference type="InterPro" id="IPR051258">
    <property type="entry name" value="Diverse_Substrate_Transporter"/>
</dbReference>
<feature type="transmembrane region" description="Helical" evidence="6">
    <location>
        <begin position="196"/>
        <end position="215"/>
    </location>
</feature>
<evidence type="ECO:0000256" key="5">
    <source>
        <dbReference type="ARBA" id="ARBA00023136"/>
    </source>
</evidence>
<dbReference type="OrthoDB" id="7158585at2"/>
<keyword evidence="4 6" id="KW-1133">Transmembrane helix</keyword>
<evidence type="ECO:0000313" key="9">
    <source>
        <dbReference type="EMBL" id="AUH06921.1"/>
    </source>
</evidence>
<dbReference type="PANTHER" id="PTHR42920:SF5">
    <property type="entry name" value="EAMA DOMAIN-CONTAINING PROTEIN"/>
    <property type="match status" value="1"/>
</dbReference>
<feature type="domain" description="EamA" evidence="7">
    <location>
        <begin position="134"/>
        <end position="266"/>
    </location>
</feature>
<evidence type="ECO:0000313" key="10">
    <source>
        <dbReference type="Proteomes" id="UP000017700"/>
    </source>
</evidence>
<feature type="transmembrane region" description="Helical" evidence="6">
    <location>
        <begin position="250"/>
        <end position="268"/>
    </location>
</feature>
<feature type="transmembrane region" description="Helical" evidence="6">
    <location>
        <begin position="51"/>
        <end position="75"/>
    </location>
</feature>
<keyword evidence="10" id="KW-1185">Reference proteome</keyword>
<feature type="transmembrane region" description="Helical" evidence="6">
    <location>
        <begin position="20"/>
        <end position="44"/>
    </location>
</feature>
<feature type="transmembrane region" description="Helical" evidence="6">
    <location>
        <begin position="131"/>
        <end position="151"/>
    </location>
</feature>
<gene>
    <name evidence="8" type="ORF">CWC46_19285</name>
    <name evidence="9" type="ORF">Ser39006_019285</name>
</gene>
<dbReference type="GO" id="GO:0005886">
    <property type="term" value="C:plasma membrane"/>
    <property type="evidence" value="ECO:0007669"/>
    <property type="project" value="UniProtKB-SubCell"/>
</dbReference>
<feature type="transmembrane region" description="Helical" evidence="6">
    <location>
        <begin position="163"/>
        <end position="184"/>
    </location>
</feature>
<keyword evidence="2" id="KW-1003">Cell membrane</keyword>
<dbReference type="InterPro" id="IPR037185">
    <property type="entry name" value="EmrE-like"/>
</dbReference>
<dbReference type="KEGG" id="serq:CWC46_19285"/>
<keyword evidence="3 6" id="KW-0812">Transmembrane</keyword>
<feature type="transmembrane region" description="Helical" evidence="6">
    <location>
        <begin position="227"/>
        <end position="244"/>
    </location>
</feature>
<sequence>MLLAVAMIWGTSYGVAKGAILFYPVAGFLFIRFIMTFVLLLPVLRNHYRQALLPGAVLGLLLLAIFLCETFGVMYTSASNAAFLISMCVVLTPFVEWSIFRQRPETAVFVAATLSLCGALLLTRTNDDIEMNVGDVLVLGAALLRALMVCLTKKLMEHHDVPALALTAVQTGVVAGGSLILLLCTQQGIPPLPTTWAFWSATLYLVLFCTMFANYAVRRITPTRASLLMGSEPFFGAIFATLWLQERLSVFAWLGGGMIVASSLWASWPRPVRRISISEP</sequence>
<name>A0A2I5TDE7_SERS3</name>
<keyword evidence="5 6" id="KW-0472">Membrane</keyword>
<dbReference type="Proteomes" id="UP000233778">
    <property type="component" value="Chromosome"/>
</dbReference>
<dbReference type="PANTHER" id="PTHR42920">
    <property type="entry name" value="OS03G0707200 PROTEIN-RELATED"/>
    <property type="match status" value="1"/>
</dbReference>
<feature type="transmembrane region" description="Helical" evidence="6">
    <location>
        <begin position="81"/>
        <end position="100"/>
    </location>
</feature>
<accession>A0A2I5TDE7</accession>
<dbReference type="KEGG" id="sera:Ser39006_019285"/>
<proteinExistence type="predicted"/>
<evidence type="ECO:0000256" key="4">
    <source>
        <dbReference type="ARBA" id="ARBA00022989"/>
    </source>
</evidence>
<dbReference type="EMBL" id="CP025084">
    <property type="protein sequence ID" value="AUH06921.1"/>
    <property type="molecule type" value="Genomic_DNA"/>
</dbReference>
<evidence type="ECO:0000313" key="8">
    <source>
        <dbReference type="EMBL" id="AUH02607.1"/>
    </source>
</evidence>
<reference evidence="9" key="2">
    <citation type="submission" date="2013-09" db="EMBL/GenBank/DDBJ databases">
        <authorList>
            <person name="Wang G."/>
            <person name="Yang Y."/>
            <person name="Su Y."/>
        </authorList>
    </citation>
    <scope>NUCLEOTIDE SEQUENCE</scope>
    <source>
        <strain evidence="9">ATCC 39006</strain>
    </source>
</reference>
<evidence type="ECO:0000259" key="7">
    <source>
        <dbReference type="Pfam" id="PF00892"/>
    </source>
</evidence>
<dbReference type="STRING" id="104623.Ser39006_01645"/>
<feature type="transmembrane region" description="Helical" evidence="6">
    <location>
        <begin position="107"/>
        <end position="125"/>
    </location>
</feature>
<evidence type="ECO:0000256" key="1">
    <source>
        <dbReference type="ARBA" id="ARBA00004651"/>
    </source>
</evidence>
<reference evidence="9 10" key="1">
    <citation type="journal article" date="2013" name="Genome Announc.">
        <title>Draft genome sequence of Serratia sp. strain ATCC 39006, a model bacterium for analysis of the biosynthesis and regulation of prodigiosin, a carbapenem, and gas vesicles.</title>
        <authorList>
            <person name="Fineran P.C."/>
            <person name="Iglesias Cans M.C."/>
            <person name="Ramsay J.P."/>
            <person name="Wilf N.M."/>
            <person name="Cossyleon D."/>
            <person name="McNeil M.B."/>
            <person name="Williamson N.R."/>
            <person name="Monson R.E."/>
            <person name="Becher S.A."/>
            <person name="Stanton J.A."/>
            <person name="Brugger K."/>
            <person name="Brown S.D."/>
            <person name="Salmond G.P."/>
        </authorList>
    </citation>
    <scope>NUCLEOTIDE SEQUENCE [LARGE SCALE GENOMIC DNA]</scope>
    <source>
        <strain evidence="9">ATCC 39006</strain>
        <strain evidence="10">ATCC 39006 / SC 11482</strain>
    </source>
</reference>
<evidence type="ECO:0000256" key="6">
    <source>
        <dbReference type="SAM" id="Phobius"/>
    </source>
</evidence>
<evidence type="ECO:0000256" key="2">
    <source>
        <dbReference type="ARBA" id="ARBA00022475"/>
    </source>
</evidence>
<reference evidence="9" key="4">
    <citation type="submission" date="2017-11" db="EMBL/GenBank/DDBJ databases">
        <title>Complete genome sequence of Serratia sp. ATCC 39006.</title>
        <authorList>
            <person name="Hampton H.G."/>
            <person name="Jackson S.A."/>
            <person name="Jauregui R."/>
            <person name="Poulter G.T.M."/>
            <person name="Salmond G.P.C."/>
            <person name="Fineran P.C."/>
        </authorList>
    </citation>
    <scope>NUCLEOTIDE SEQUENCE</scope>
    <source>
        <strain evidence="9">ATCC 39006</strain>
    </source>
</reference>
<dbReference type="SUPFAM" id="SSF103481">
    <property type="entry name" value="Multidrug resistance efflux transporter EmrE"/>
    <property type="match status" value="2"/>
</dbReference>